<dbReference type="PANTHER" id="PTHR45786">
    <property type="entry name" value="DNA BINDING PROTEIN-LIKE"/>
    <property type="match status" value="1"/>
</dbReference>
<organism evidence="2 3">
    <name type="scientific">Daphnia pulex</name>
    <name type="common">Water flea</name>
    <dbReference type="NCBI Taxonomy" id="6669"/>
    <lineage>
        <taxon>Eukaryota</taxon>
        <taxon>Metazoa</taxon>
        <taxon>Ecdysozoa</taxon>
        <taxon>Arthropoda</taxon>
        <taxon>Crustacea</taxon>
        <taxon>Branchiopoda</taxon>
        <taxon>Diplostraca</taxon>
        <taxon>Cladocera</taxon>
        <taxon>Anomopoda</taxon>
        <taxon>Daphniidae</taxon>
        <taxon>Daphnia</taxon>
    </lineage>
</organism>
<dbReference type="OMA" id="HERMHCI"/>
<feature type="compositionally biased region" description="Basic and acidic residues" evidence="1">
    <location>
        <begin position="23"/>
        <end position="45"/>
    </location>
</feature>
<keyword evidence="3" id="KW-1185">Reference proteome</keyword>
<feature type="region of interest" description="Disordered" evidence="1">
    <location>
        <begin position="1"/>
        <end position="110"/>
    </location>
</feature>
<dbReference type="PANTHER" id="PTHR45786:SF74">
    <property type="entry name" value="ATP-DEPENDENT DNA HELICASE"/>
    <property type="match status" value="1"/>
</dbReference>
<dbReference type="eggNOG" id="KOG0987">
    <property type="taxonomic scope" value="Eukaryota"/>
</dbReference>
<accession>E9HFJ8</accession>
<reference evidence="2 3" key="1">
    <citation type="journal article" date="2011" name="Science">
        <title>The ecoresponsive genome of Daphnia pulex.</title>
        <authorList>
            <person name="Colbourne J.K."/>
            <person name="Pfrender M.E."/>
            <person name="Gilbert D."/>
            <person name="Thomas W.K."/>
            <person name="Tucker A."/>
            <person name="Oakley T.H."/>
            <person name="Tokishita S."/>
            <person name="Aerts A."/>
            <person name="Arnold G.J."/>
            <person name="Basu M.K."/>
            <person name="Bauer D.J."/>
            <person name="Caceres C.E."/>
            <person name="Carmel L."/>
            <person name="Casola C."/>
            <person name="Choi J.H."/>
            <person name="Detter J.C."/>
            <person name="Dong Q."/>
            <person name="Dusheyko S."/>
            <person name="Eads B.D."/>
            <person name="Frohlich T."/>
            <person name="Geiler-Samerotte K.A."/>
            <person name="Gerlach D."/>
            <person name="Hatcher P."/>
            <person name="Jogdeo S."/>
            <person name="Krijgsveld J."/>
            <person name="Kriventseva E.V."/>
            <person name="Kultz D."/>
            <person name="Laforsch C."/>
            <person name="Lindquist E."/>
            <person name="Lopez J."/>
            <person name="Manak J.R."/>
            <person name="Muller J."/>
            <person name="Pangilinan J."/>
            <person name="Patwardhan R.P."/>
            <person name="Pitluck S."/>
            <person name="Pritham E.J."/>
            <person name="Rechtsteiner A."/>
            <person name="Rho M."/>
            <person name="Rogozin I.B."/>
            <person name="Sakarya O."/>
            <person name="Salamov A."/>
            <person name="Schaack S."/>
            <person name="Shapiro H."/>
            <person name="Shiga Y."/>
            <person name="Skalitzky C."/>
            <person name="Smith Z."/>
            <person name="Souvorov A."/>
            <person name="Sung W."/>
            <person name="Tang Z."/>
            <person name="Tsuchiya D."/>
            <person name="Tu H."/>
            <person name="Vos H."/>
            <person name="Wang M."/>
            <person name="Wolf Y.I."/>
            <person name="Yamagata H."/>
            <person name="Yamada T."/>
            <person name="Ye Y."/>
            <person name="Shaw J.R."/>
            <person name="Andrews J."/>
            <person name="Crease T.J."/>
            <person name="Tang H."/>
            <person name="Lucas S.M."/>
            <person name="Robertson H.M."/>
            <person name="Bork P."/>
            <person name="Koonin E.V."/>
            <person name="Zdobnov E.M."/>
            <person name="Grigoriev I.V."/>
            <person name="Lynch M."/>
            <person name="Boore J.L."/>
        </authorList>
    </citation>
    <scope>NUCLEOTIDE SEQUENCE [LARGE SCALE GENOMIC DNA]</scope>
</reference>
<evidence type="ECO:0000313" key="3">
    <source>
        <dbReference type="Proteomes" id="UP000000305"/>
    </source>
</evidence>
<evidence type="ECO:0000313" key="2">
    <source>
        <dbReference type="EMBL" id="EFX69495.1"/>
    </source>
</evidence>
<evidence type="ECO:0008006" key="4">
    <source>
        <dbReference type="Google" id="ProtNLM"/>
    </source>
</evidence>
<dbReference type="HOGENOM" id="CLU_052562_0_0_1"/>
<feature type="compositionally biased region" description="Acidic residues" evidence="1">
    <location>
        <begin position="74"/>
        <end position="84"/>
    </location>
</feature>
<dbReference type="AlphaFoldDB" id="E9HFJ8"/>
<evidence type="ECO:0000256" key="1">
    <source>
        <dbReference type="SAM" id="MobiDB-lite"/>
    </source>
</evidence>
<feature type="compositionally biased region" description="Acidic residues" evidence="1">
    <location>
        <begin position="95"/>
        <end position="104"/>
    </location>
</feature>
<name>E9HFJ8_DAPPU</name>
<dbReference type="PhylomeDB" id="E9HFJ8"/>
<dbReference type="OrthoDB" id="7698527at2759"/>
<dbReference type="KEGG" id="dpx:DAPPUDRAFT_113626"/>
<gene>
    <name evidence="2" type="ORF">DAPPUDRAFT_113626</name>
</gene>
<sequence>MPPKRTLTQEEKNAKAQKQRERRKNESPAVKEKRLAERREYEKHQREKRRRLNPAEPDRRAAQADFMPPVQEGEVSEDEADQQQDMDGPGVPLEEATEDINDEDIQPHAEIVPVETETEREYREEFLRELRQQTRQTRIARTHRLAQREVLREDSIPTHDCGRMDWKCGYCHALHFKKEMSSDKIGLPDLKKCREFLKSLLTNSHPHATNFMKKIRNYNCALAFASIRAKVTTPPGKGPYCCRIHGMMYHTTSSVGQDSQTPRYADLYFMDSAQATNIRLHNEANSGCERWVMTALDTMLREVNPYAHLYKSVCQLFEEEQRNAVAENREQFAVAMLIHSDKSQYQRRYNNPTNNEIGVVFKSVDGAPPSDRDICGHLLIPTGGRRFIQIDPNKSMCDPMSYPLLFPNGDSGWNPNILYRTNDERGEAE</sequence>
<protein>
    <recommendedName>
        <fullName evidence="4">Helitron helicase-like domain-containing protein</fullName>
    </recommendedName>
</protein>
<dbReference type="STRING" id="6669.E9HFJ8"/>
<dbReference type="EMBL" id="GL732636">
    <property type="protein sequence ID" value="EFX69495.1"/>
    <property type="molecule type" value="Genomic_DNA"/>
</dbReference>
<dbReference type="Proteomes" id="UP000000305">
    <property type="component" value="Unassembled WGS sequence"/>
</dbReference>
<proteinExistence type="predicted"/>
<dbReference type="InParanoid" id="E9HFJ8"/>